<feature type="domain" description="Insulin-like" evidence="6">
    <location>
        <begin position="55"/>
        <end position="137"/>
    </location>
</feature>
<organism evidence="7 8">
    <name type="scientific">Dinothrombium tinctorium</name>
    <dbReference type="NCBI Taxonomy" id="1965070"/>
    <lineage>
        <taxon>Eukaryota</taxon>
        <taxon>Metazoa</taxon>
        <taxon>Ecdysozoa</taxon>
        <taxon>Arthropoda</taxon>
        <taxon>Chelicerata</taxon>
        <taxon>Arachnida</taxon>
        <taxon>Acari</taxon>
        <taxon>Acariformes</taxon>
        <taxon>Trombidiformes</taxon>
        <taxon>Prostigmata</taxon>
        <taxon>Anystina</taxon>
        <taxon>Parasitengona</taxon>
        <taxon>Trombidioidea</taxon>
        <taxon>Trombidiidae</taxon>
        <taxon>Dinothrombium</taxon>
    </lineage>
</organism>
<reference evidence="7 8" key="1">
    <citation type="journal article" date="2018" name="Gigascience">
        <title>Genomes of trombidid mites reveal novel predicted allergens and laterally-transferred genes associated with secondary metabolism.</title>
        <authorList>
            <person name="Dong X."/>
            <person name="Chaisiri K."/>
            <person name="Xia D."/>
            <person name="Armstrong S.D."/>
            <person name="Fang Y."/>
            <person name="Donnelly M.J."/>
            <person name="Kadowaki T."/>
            <person name="McGarry J.W."/>
            <person name="Darby A.C."/>
            <person name="Makepeace B.L."/>
        </authorList>
    </citation>
    <scope>NUCLEOTIDE SEQUENCE [LARGE SCALE GENOMIC DNA]</scope>
    <source>
        <strain evidence="7">UoL-WK</strain>
    </source>
</reference>
<evidence type="ECO:0000256" key="1">
    <source>
        <dbReference type="ARBA" id="ARBA00011207"/>
    </source>
</evidence>
<evidence type="ECO:0000313" key="7">
    <source>
        <dbReference type="EMBL" id="RWS15321.1"/>
    </source>
</evidence>
<dbReference type="Pfam" id="PF00049">
    <property type="entry name" value="Insulin"/>
    <property type="match status" value="1"/>
</dbReference>
<gene>
    <name evidence="7" type="ORF">B4U79_07438</name>
</gene>
<dbReference type="Proteomes" id="UP000285301">
    <property type="component" value="Unassembled WGS sequence"/>
</dbReference>
<dbReference type="AlphaFoldDB" id="A0A443RJ59"/>
<comment type="subunit">
    <text evidence="1">Heterodimer of a B chain and an A chain linked by two disulfide bonds.</text>
</comment>
<dbReference type="InterPro" id="IPR036438">
    <property type="entry name" value="Insulin-like_sf"/>
</dbReference>
<keyword evidence="2" id="KW-0165">Cleavage on pair of basic residues</keyword>
<keyword evidence="4" id="KW-1015">Disulfide bond</keyword>
<name>A0A443RJ59_9ACAR</name>
<dbReference type="GO" id="GO:0005179">
    <property type="term" value="F:hormone activity"/>
    <property type="evidence" value="ECO:0007669"/>
    <property type="project" value="InterPro"/>
</dbReference>
<keyword evidence="3 5" id="KW-0732">Signal</keyword>
<sequence length="145" mass="17400">MFTCLFLILFLILVEKSLVGVSNAPSDVDVWNNIFNERSDEEWRSLWHTERYRRCYRELESHMKWVCSKDIYKVNKRRNGRLNANKEGEKTTSPFISMQRAHNMFSEKPFLRRKRGIIDECCHGPDGCSWEEYAEYCTHNNRVRV</sequence>
<evidence type="ECO:0000313" key="8">
    <source>
        <dbReference type="Proteomes" id="UP000285301"/>
    </source>
</evidence>
<evidence type="ECO:0000256" key="5">
    <source>
        <dbReference type="SAM" id="SignalP"/>
    </source>
</evidence>
<dbReference type="OrthoDB" id="10044229at2759"/>
<dbReference type="Gene3D" id="1.10.100.10">
    <property type="entry name" value="Insulin-like"/>
    <property type="match status" value="1"/>
</dbReference>
<dbReference type="SUPFAM" id="SSF56994">
    <property type="entry name" value="Insulin-like"/>
    <property type="match status" value="1"/>
</dbReference>
<evidence type="ECO:0000256" key="4">
    <source>
        <dbReference type="ARBA" id="ARBA00023157"/>
    </source>
</evidence>
<evidence type="ECO:0000256" key="3">
    <source>
        <dbReference type="ARBA" id="ARBA00022729"/>
    </source>
</evidence>
<accession>A0A443RJ59</accession>
<feature type="chain" id="PRO_5019288647" evidence="5">
    <location>
        <begin position="20"/>
        <end position="145"/>
    </location>
</feature>
<evidence type="ECO:0000259" key="6">
    <source>
        <dbReference type="Pfam" id="PF00049"/>
    </source>
</evidence>
<comment type="caution">
    <text evidence="7">The sequence shown here is derived from an EMBL/GenBank/DDBJ whole genome shotgun (WGS) entry which is preliminary data.</text>
</comment>
<proteinExistence type="predicted"/>
<evidence type="ECO:0000256" key="2">
    <source>
        <dbReference type="ARBA" id="ARBA00022685"/>
    </source>
</evidence>
<dbReference type="PANTHER" id="PTHR13647">
    <property type="entry name" value="INSULIN-LIKE PEPTIDE 2-RELATED"/>
    <property type="match status" value="1"/>
</dbReference>
<protein>
    <submittedName>
        <fullName evidence="7">Putative insulin-like peptide 7</fullName>
    </submittedName>
</protein>
<dbReference type="GO" id="GO:0005576">
    <property type="term" value="C:extracellular region"/>
    <property type="evidence" value="ECO:0007669"/>
    <property type="project" value="InterPro"/>
</dbReference>
<keyword evidence="8" id="KW-1185">Reference proteome</keyword>
<dbReference type="InterPro" id="IPR016179">
    <property type="entry name" value="Insulin-like"/>
</dbReference>
<dbReference type="EMBL" id="NCKU01000489">
    <property type="protein sequence ID" value="RWS15321.1"/>
    <property type="molecule type" value="Genomic_DNA"/>
</dbReference>
<dbReference type="PANTHER" id="PTHR13647:SF4">
    <property type="entry name" value="INSULIN-LIKE PEPTIDE 1-RELATED"/>
    <property type="match status" value="1"/>
</dbReference>
<feature type="signal peptide" evidence="5">
    <location>
        <begin position="1"/>
        <end position="19"/>
    </location>
</feature>